<dbReference type="InterPro" id="IPR001387">
    <property type="entry name" value="Cro/C1-type_HTH"/>
</dbReference>
<proteinExistence type="predicted"/>
<dbReference type="InterPro" id="IPR010982">
    <property type="entry name" value="Lambda_DNA-bd_dom_sf"/>
</dbReference>
<dbReference type="Pfam" id="PF13443">
    <property type="entry name" value="HTH_26"/>
    <property type="match status" value="1"/>
</dbReference>
<evidence type="ECO:0000313" key="3">
    <source>
        <dbReference type="Proteomes" id="UP001164761"/>
    </source>
</evidence>
<accession>A0ABY6ZEQ4</accession>
<keyword evidence="3" id="KW-1185">Reference proteome</keyword>
<dbReference type="Proteomes" id="UP001164761">
    <property type="component" value="Chromosome"/>
</dbReference>
<sequence>MFSYGPLVATLHRKHMVKIDLKEAIGISSATLAKIGRDEYVSMEVLDKICTYLQCQVEDVIEHINDDSIDSEVVE</sequence>
<feature type="domain" description="HTH cro/C1-type" evidence="1">
    <location>
        <begin position="23"/>
        <end position="60"/>
    </location>
</feature>
<dbReference type="PROSITE" id="PS50943">
    <property type="entry name" value="HTH_CROC1"/>
    <property type="match status" value="1"/>
</dbReference>
<dbReference type="SUPFAM" id="SSF47413">
    <property type="entry name" value="lambda repressor-like DNA-binding domains"/>
    <property type="match status" value="1"/>
</dbReference>
<dbReference type="Gene3D" id="1.10.260.40">
    <property type="entry name" value="lambda repressor-like DNA-binding domains"/>
    <property type="match status" value="1"/>
</dbReference>
<dbReference type="EMBL" id="CP104067">
    <property type="protein sequence ID" value="WAH40716.1"/>
    <property type="molecule type" value="Genomic_DNA"/>
</dbReference>
<evidence type="ECO:0000259" key="1">
    <source>
        <dbReference type="PROSITE" id="PS50943"/>
    </source>
</evidence>
<dbReference type="RefSeq" id="WP_268004612.1">
    <property type="nucleotide sequence ID" value="NZ_BSUT01000001.1"/>
</dbReference>
<gene>
    <name evidence="2" type="ORF">NZD89_20805</name>
</gene>
<protein>
    <submittedName>
        <fullName evidence="2">Helix-turn-helix domain-containing protein</fullName>
    </submittedName>
</protein>
<organism evidence="2 3">
    <name type="scientific">Alicyclobacillus fastidiosus</name>
    <dbReference type="NCBI Taxonomy" id="392011"/>
    <lineage>
        <taxon>Bacteria</taxon>
        <taxon>Bacillati</taxon>
        <taxon>Bacillota</taxon>
        <taxon>Bacilli</taxon>
        <taxon>Bacillales</taxon>
        <taxon>Alicyclobacillaceae</taxon>
        <taxon>Alicyclobacillus</taxon>
    </lineage>
</organism>
<name>A0ABY6ZEQ4_9BACL</name>
<reference evidence="2" key="1">
    <citation type="submission" date="2022-08" db="EMBL/GenBank/DDBJ databases">
        <title>Alicyclobacillus fastidiosus DSM 17978, complete genome.</title>
        <authorList>
            <person name="Wang Q."/>
            <person name="Cai R."/>
            <person name="Wang Z."/>
        </authorList>
    </citation>
    <scope>NUCLEOTIDE SEQUENCE</scope>
    <source>
        <strain evidence="2">DSM 17978</strain>
    </source>
</reference>
<evidence type="ECO:0000313" key="2">
    <source>
        <dbReference type="EMBL" id="WAH40716.1"/>
    </source>
</evidence>